<dbReference type="RefSeq" id="WP_019229120.1">
    <property type="nucleotide sequence ID" value="NZ_DAMBUX010000024.1"/>
</dbReference>
<keyword evidence="4 6" id="KW-1133">Transmembrane helix</keyword>
<reference evidence="7 8" key="1">
    <citation type="submission" date="2019-07" db="EMBL/GenBank/DDBJ databases">
        <title>Genomic Encyclopedia of Type Strains, Phase I: the one thousand microbial genomes (KMG-I) project.</title>
        <authorList>
            <person name="Kyrpides N."/>
        </authorList>
    </citation>
    <scope>NUCLEOTIDE SEQUENCE [LARGE SCALE GENOMIC DNA]</scope>
    <source>
        <strain evidence="7 8">DSM 13558</strain>
    </source>
</reference>
<evidence type="ECO:0000256" key="6">
    <source>
        <dbReference type="SAM" id="Phobius"/>
    </source>
</evidence>
<accession>A0A562JDX3</accession>
<keyword evidence="3 6" id="KW-0812">Transmembrane</keyword>
<dbReference type="PANTHER" id="PTHR34478">
    <property type="entry name" value="PROTEIN LEMA"/>
    <property type="match status" value="1"/>
</dbReference>
<evidence type="ECO:0000313" key="7">
    <source>
        <dbReference type="EMBL" id="TWH81486.1"/>
    </source>
</evidence>
<dbReference type="InterPro" id="IPR023353">
    <property type="entry name" value="LemA-like_dom_sf"/>
</dbReference>
<sequence>MEIFIGIVVILAVWLILMYNGLIRKKNYITEAWASIDVQLKRKTNILTNLVDTIKMQTKYESETLEKIIGMRAKIMSGSKDEVMAANDSISKMMPSIMAISESYPELKSNESFLHLMDDVKNVEDKIAYARTRYNTAVVDYNTAIQTFPSSLFAGMLGFTKENTYEITEEEREYSDNIRISKL</sequence>
<comment type="subcellular location">
    <subcellularLocation>
        <location evidence="1">Membrane</location>
        <topology evidence="1">Single-pass membrane protein</topology>
    </subcellularLocation>
</comment>
<evidence type="ECO:0000256" key="1">
    <source>
        <dbReference type="ARBA" id="ARBA00004167"/>
    </source>
</evidence>
<comment type="similarity">
    <text evidence="2">Belongs to the LemA family.</text>
</comment>
<dbReference type="PANTHER" id="PTHR34478:SF1">
    <property type="entry name" value="PROTEIN LEMA"/>
    <property type="match status" value="1"/>
</dbReference>
<dbReference type="OrthoDB" id="9804152at2"/>
<comment type="caution">
    <text evidence="7">The sequence shown here is derived from an EMBL/GenBank/DDBJ whole genome shotgun (WGS) entry which is preliminary data.</text>
</comment>
<keyword evidence="8" id="KW-1185">Reference proteome</keyword>
<evidence type="ECO:0000313" key="8">
    <source>
        <dbReference type="Proteomes" id="UP000315343"/>
    </source>
</evidence>
<dbReference type="GO" id="GO:0016020">
    <property type="term" value="C:membrane"/>
    <property type="evidence" value="ECO:0007669"/>
    <property type="project" value="UniProtKB-SubCell"/>
</dbReference>
<evidence type="ECO:0000256" key="2">
    <source>
        <dbReference type="ARBA" id="ARBA00008854"/>
    </source>
</evidence>
<proteinExistence type="inferred from homology"/>
<evidence type="ECO:0000256" key="5">
    <source>
        <dbReference type="ARBA" id="ARBA00023136"/>
    </source>
</evidence>
<keyword evidence="5 6" id="KW-0472">Membrane</keyword>
<dbReference type="EMBL" id="VLKH01000003">
    <property type="protein sequence ID" value="TWH81486.1"/>
    <property type="molecule type" value="Genomic_DNA"/>
</dbReference>
<organism evidence="7 8">
    <name type="scientific">Sedimentibacter saalensis</name>
    <dbReference type="NCBI Taxonomy" id="130788"/>
    <lineage>
        <taxon>Bacteria</taxon>
        <taxon>Bacillati</taxon>
        <taxon>Bacillota</taxon>
        <taxon>Tissierellia</taxon>
        <taxon>Sedimentibacter</taxon>
    </lineage>
</organism>
<gene>
    <name evidence="7" type="ORF">LY60_01237</name>
</gene>
<feature type="transmembrane region" description="Helical" evidence="6">
    <location>
        <begin position="6"/>
        <end position="23"/>
    </location>
</feature>
<dbReference type="Proteomes" id="UP000315343">
    <property type="component" value="Unassembled WGS sequence"/>
</dbReference>
<dbReference type="Pfam" id="PF04011">
    <property type="entry name" value="LemA"/>
    <property type="match status" value="1"/>
</dbReference>
<name>A0A562JDX3_9FIRM</name>
<evidence type="ECO:0000256" key="4">
    <source>
        <dbReference type="ARBA" id="ARBA00022989"/>
    </source>
</evidence>
<evidence type="ECO:0000256" key="3">
    <source>
        <dbReference type="ARBA" id="ARBA00022692"/>
    </source>
</evidence>
<dbReference type="Gene3D" id="1.20.1440.20">
    <property type="entry name" value="LemA-like domain"/>
    <property type="match status" value="1"/>
</dbReference>
<dbReference type="SUPFAM" id="SSF140478">
    <property type="entry name" value="LemA-like"/>
    <property type="match status" value="1"/>
</dbReference>
<protein>
    <submittedName>
        <fullName evidence="7">LemA protein</fullName>
    </submittedName>
</protein>
<dbReference type="InterPro" id="IPR007156">
    <property type="entry name" value="MamQ_LemA"/>
</dbReference>
<dbReference type="AlphaFoldDB" id="A0A562JDX3"/>